<evidence type="ECO:0000313" key="5">
    <source>
        <dbReference type="EMBL" id="QWG04703.1"/>
    </source>
</evidence>
<dbReference type="KEGG" id="fya:KMW28_27780"/>
<keyword evidence="6" id="KW-1185">Reference proteome</keyword>
<dbReference type="GO" id="GO:0005975">
    <property type="term" value="P:carbohydrate metabolic process"/>
    <property type="evidence" value="ECO:0007669"/>
    <property type="project" value="InterPro"/>
</dbReference>
<dbReference type="Gene3D" id="3.20.20.80">
    <property type="entry name" value="Glycosidases"/>
    <property type="match status" value="1"/>
</dbReference>
<evidence type="ECO:0000256" key="3">
    <source>
        <dbReference type="SAM" id="SignalP"/>
    </source>
</evidence>
<evidence type="ECO:0000259" key="4">
    <source>
        <dbReference type="Pfam" id="PF02449"/>
    </source>
</evidence>
<evidence type="ECO:0000256" key="1">
    <source>
        <dbReference type="ARBA" id="ARBA00022801"/>
    </source>
</evidence>
<dbReference type="Gene3D" id="3.40.50.880">
    <property type="match status" value="1"/>
</dbReference>
<dbReference type="EMBL" id="CP076133">
    <property type="protein sequence ID" value="QWG04703.1"/>
    <property type="molecule type" value="Genomic_DNA"/>
</dbReference>
<dbReference type="GO" id="GO:0004565">
    <property type="term" value="F:beta-galactosidase activity"/>
    <property type="evidence" value="ECO:0007669"/>
    <property type="project" value="UniProtKB-EC"/>
</dbReference>
<dbReference type="GO" id="GO:0009341">
    <property type="term" value="C:beta-galactosidase complex"/>
    <property type="evidence" value="ECO:0007669"/>
    <property type="project" value="InterPro"/>
</dbReference>
<proteinExistence type="predicted"/>
<evidence type="ECO:0000256" key="2">
    <source>
        <dbReference type="ARBA" id="ARBA00023295"/>
    </source>
</evidence>
<reference evidence="5 6" key="1">
    <citation type="submission" date="2021-05" db="EMBL/GenBank/DDBJ databases">
        <title>Comparative genomic studies on the polysaccharide-degrading batcterial strains of the Flammeovirga genus.</title>
        <authorList>
            <person name="Zewei F."/>
            <person name="Zheng Z."/>
            <person name="Yu L."/>
            <person name="Ruyue G."/>
            <person name="Yanhong M."/>
            <person name="Yuanyuan C."/>
            <person name="Jingyan G."/>
            <person name="Wenjun H."/>
        </authorList>
    </citation>
    <scope>NUCLEOTIDE SEQUENCE [LARGE SCALE GENOMIC DNA]</scope>
    <source>
        <strain evidence="5 6">NBRC:100898</strain>
    </source>
</reference>
<dbReference type="RefSeq" id="WP_169665632.1">
    <property type="nucleotide sequence ID" value="NZ_CP076133.1"/>
</dbReference>
<dbReference type="Pfam" id="PF02449">
    <property type="entry name" value="Glyco_hydro_42"/>
    <property type="match status" value="1"/>
</dbReference>
<dbReference type="SUPFAM" id="SSF51445">
    <property type="entry name" value="(Trans)glycosidases"/>
    <property type="match status" value="1"/>
</dbReference>
<evidence type="ECO:0000313" key="6">
    <source>
        <dbReference type="Proteomes" id="UP000678679"/>
    </source>
</evidence>
<dbReference type="InterPro" id="IPR013529">
    <property type="entry name" value="Glyco_hydro_42_N"/>
</dbReference>
<dbReference type="AlphaFoldDB" id="A0AAX1NF72"/>
<keyword evidence="2 5" id="KW-0326">Glycosidase</keyword>
<dbReference type="Proteomes" id="UP000678679">
    <property type="component" value="Chromosome 2"/>
</dbReference>
<protein>
    <submittedName>
        <fullName evidence="5">Beta-galactosidase</fullName>
        <ecNumber evidence="5">3.2.1.23</ecNumber>
    </submittedName>
</protein>
<accession>A0AAX1NF72</accession>
<dbReference type="EC" id="3.2.1.23" evidence="5"/>
<feature type="signal peptide" evidence="3">
    <location>
        <begin position="1"/>
        <end position="20"/>
    </location>
</feature>
<keyword evidence="3" id="KW-0732">Signal</keyword>
<keyword evidence="1 5" id="KW-0378">Hydrolase</keyword>
<organism evidence="5 6">
    <name type="scientific">Flammeovirga yaeyamensis</name>
    <dbReference type="NCBI Taxonomy" id="367791"/>
    <lineage>
        <taxon>Bacteria</taxon>
        <taxon>Pseudomonadati</taxon>
        <taxon>Bacteroidota</taxon>
        <taxon>Cytophagia</taxon>
        <taxon>Cytophagales</taxon>
        <taxon>Flammeovirgaceae</taxon>
        <taxon>Flammeovirga</taxon>
    </lineage>
</organism>
<dbReference type="InterPro" id="IPR029062">
    <property type="entry name" value="Class_I_gatase-like"/>
</dbReference>
<feature type="chain" id="PRO_5043533321" evidence="3">
    <location>
        <begin position="21"/>
        <end position="744"/>
    </location>
</feature>
<name>A0AAX1NF72_9BACT</name>
<sequence length="744" mass="86568">MTKKLPLLIFITFLFTGIHAQTFEKNFQKEKKALSTLIQKAKKKGIDVYKEQTTLRTAEICYRFADWDRMNIKKNTELFKKVKTYRDSADQVAIELPMREEKEILMMLEEAQLSLQKALKGEIKKQKSVAIDWANLEIKENDILYKNQPVFLADYSWKPSDKFTTDYHGQLDGLFMSTAYITDSKGDLKPKLVSEIENKLSKTAGFVFINHKNPPKWFTKQYPETSIGKRRYFDYDIDHPETKKLLDLLFKNTVPQIQGKKYSQLGYMLVNEPHWHTKKGEWDTGAVSTFTHQKFKEYLKEKHQHIDQLNAVWGSNFTSFDEVTIEVPIDEKLLGTAQWYDWCRFNQIRGNEWFKFLNDEITHYDPTAKTHIKVMPHLFTNNGRTHGIDLEYMTRLTSIIGNDAGATYSDMWNKKAEPWKARYYFDFRQLCMSYDFMKSVSPEKVMFNSECHFISTIRFRDLYLKPEYARATYWLATTFGMNAVQTWFWPRGLDGSLRKEAKGYAASITQMPSVLNEITLTFADLNANGASIAALQKQRKPIRVFQSETSAINVKLYMDDVFATYESVLFDGFPIGFATKGILEEQNHNQWDVILIRKTPNVTKEERDALQSYIDKGGKIVMDKESILTDEYGRKLSPLKGSSIVFVDDLKEFRKQALASVTIKKPFDVQEQSELSNQSCIWRYHQVNEDQAIFSIVNVGHSEKEINIKSSKKMKIKNIIEGTSSKANFVMQPLEVRYVQVSLK</sequence>
<feature type="domain" description="Glycoside hydrolase family 42 N-terminal" evidence="4">
    <location>
        <begin position="213"/>
        <end position="491"/>
    </location>
</feature>
<gene>
    <name evidence="5" type="ORF">KMW28_27780</name>
</gene>
<dbReference type="InterPro" id="IPR017853">
    <property type="entry name" value="GH"/>
</dbReference>